<dbReference type="SUPFAM" id="SSF52833">
    <property type="entry name" value="Thioredoxin-like"/>
    <property type="match status" value="1"/>
</dbReference>
<dbReference type="STRING" id="1908237.BEN47_10475"/>
<dbReference type="PANTHER" id="PTHR42852">
    <property type="entry name" value="THIOL:DISULFIDE INTERCHANGE PROTEIN DSBE"/>
    <property type="match status" value="1"/>
</dbReference>
<dbReference type="GO" id="GO:0017004">
    <property type="term" value="P:cytochrome complex assembly"/>
    <property type="evidence" value="ECO:0007669"/>
    <property type="project" value="UniProtKB-KW"/>
</dbReference>
<dbReference type="InterPro" id="IPR013766">
    <property type="entry name" value="Thioredoxin_domain"/>
</dbReference>
<dbReference type="PANTHER" id="PTHR42852:SF6">
    <property type="entry name" value="THIOL:DISULFIDE INTERCHANGE PROTEIN DSBE"/>
    <property type="match status" value="1"/>
</dbReference>
<dbReference type="InterPro" id="IPR050553">
    <property type="entry name" value="Thioredoxin_ResA/DsbE_sf"/>
</dbReference>
<evidence type="ECO:0000256" key="5">
    <source>
        <dbReference type="SAM" id="SignalP"/>
    </source>
</evidence>
<keyword evidence="4" id="KW-0676">Redox-active center</keyword>
<evidence type="ECO:0000313" key="7">
    <source>
        <dbReference type="EMBL" id="OGX87459.1"/>
    </source>
</evidence>
<evidence type="ECO:0000256" key="1">
    <source>
        <dbReference type="ARBA" id="ARBA00004196"/>
    </source>
</evidence>
<comment type="subcellular location">
    <subcellularLocation>
        <location evidence="1">Cell envelope</location>
    </subcellularLocation>
</comment>
<name>A0A1G1T9B2_9BACT</name>
<dbReference type="EMBL" id="MDZB01000084">
    <property type="protein sequence ID" value="OGX87459.1"/>
    <property type="molecule type" value="Genomic_DNA"/>
</dbReference>
<keyword evidence="5" id="KW-0732">Signal</keyword>
<proteinExistence type="predicted"/>
<dbReference type="InterPro" id="IPR036249">
    <property type="entry name" value="Thioredoxin-like_sf"/>
</dbReference>
<keyword evidence="2" id="KW-0201">Cytochrome c-type biogenesis</keyword>
<dbReference type="Pfam" id="PF13905">
    <property type="entry name" value="Thioredoxin_8"/>
    <property type="match status" value="1"/>
</dbReference>
<evidence type="ECO:0000259" key="6">
    <source>
        <dbReference type="PROSITE" id="PS51352"/>
    </source>
</evidence>
<dbReference type="Proteomes" id="UP000176294">
    <property type="component" value="Unassembled WGS sequence"/>
</dbReference>
<evidence type="ECO:0000256" key="2">
    <source>
        <dbReference type="ARBA" id="ARBA00022748"/>
    </source>
</evidence>
<organism evidence="7 8">
    <name type="scientific">Hymenobacter lapidarius</name>
    <dbReference type="NCBI Taxonomy" id="1908237"/>
    <lineage>
        <taxon>Bacteria</taxon>
        <taxon>Pseudomonadati</taxon>
        <taxon>Bacteroidota</taxon>
        <taxon>Cytophagia</taxon>
        <taxon>Cytophagales</taxon>
        <taxon>Hymenobacteraceae</taxon>
        <taxon>Hymenobacter</taxon>
    </lineage>
</organism>
<sequence>MKNVLALCFSCWLALPVSAQAPRADKPLGTKRAKAGPKPPAVTLTISGKITGKTVAEDSLFFVTGAIDKKYYAAPIPPARITANAFQLKAAVSYPQLWRILLKSDRGMRVYRQGEYFIDASTSTMTADYLAQECNQVDGPTATEYRTKFIPFFHAAGAAYDCHQLGFDELAWDNATRFDSTLYRYVQANPNSYVALWSLIERFSKFGHSQLRERTLAGFPRNVKDSRPWQVLHADMRDVLIKQGAAFPLFSVKGIAQPEQPLRLPKAQYTLVDFWFSRCRPCIESFPALKQLYAAYQPKGFEIVSISTDQTQYVPLWQKRIKEYELPWAQYLDENAVAATKSAVYSFPTTLLLDRNGKVLLRDITPEELEKFLAAKLGK</sequence>
<feature type="domain" description="Thioredoxin" evidence="6">
    <location>
        <begin position="241"/>
        <end position="378"/>
    </location>
</feature>
<dbReference type="RefSeq" id="WP_070725938.1">
    <property type="nucleotide sequence ID" value="NZ_MDZB01000084.1"/>
</dbReference>
<feature type="signal peptide" evidence="5">
    <location>
        <begin position="1"/>
        <end position="19"/>
    </location>
</feature>
<dbReference type="GO" id="GO:0030313">
    <property type="term" value="C:cell envelope"/>
    <property type="evidence" value="ECO:0007669"/>
    <property type="project" value="UniProtKB-SubCell"/>
</dbReference>
<comment type="caution">
    <text evidence="7">The sequence shown here is derived from an EMBL/GenBank/DDBJ whole genome shotgun (WGS) entry which is preliminary data.</text>
</comment>
<gene>
    <name evidence="7" type="ORF">BEN47_10475</name>
</gene>
<keyword evidence="3" id="KW-1015">Disulfide bond</keyword>
<dbReference type="CDD" id="cd02966">
    <property type="entry name" value="TlpA_like_family"/>
    <property type="match status" value="1"/>
</dbReference>
<protein>
    <recommendedName>
        <fullName evidence="6">Thioredoxin domain-containing protein</fullName>
    </recommendedName>
</protein>
<evidence type="ECO:0000256" key="3">
    <source>
        <dbReference type="ARBA" id="ARBA00023157"/>
    </source>
</evidence>
<accession>A0A1G1T9B2</accession>
<evidence type="ECO:0000256" key="4">
    <source>
        <dbReference type="ARBA" id="ARBA00023284"/>
    </source>
</evidence>
<dbReference type="AlphaFoldDB" id="A0A1G1T9B2"/>
<keyword evidence="8" id="KW-1185">Reference proteome</keyword>
<dbReference type="OrthoDB" id="9815205at2"/>
<reference evidence="7 8" key="1">
    <citation type="submission" date="2016-08" db="EMBL/GenBank/DDBJ databases">
        <title>Hymenobacter coccineus sp. nov., Hymenobacter lapidarius sp. nov. and Hymenobacter glacialis sp. nov., isolated from Antarctic soil.</title>
        <authorList>
            <person name="Sedlacek I."/>
            <person name="Kralova S."/>
            <person name="Kyrova K."/>
            <person name="Maslanova I."/>
            <person name="Stankova E."/>
            <person name="Vrbovska V."/>
            <person name="Nemec M."/>
            <person name="Bartak M."/>
            <person name="Svec P."/>
            <person name="Busse H.-J."/>
            <person name="Pantucek R."/>
        </authorList>
    </citation>
    <scope>NUCLEOTIDE SEQUENCE [LARGE SCALE GENOMIC DNA]</scope>
    <source>
        <strain evidence="7 8">CCM 8643</strain>
    </source>
</reference>
<dbReference type="Gene3D" id="3.40.30.10">
    <property type="entry name" value="Glutaredoxin"/>
    <property type="match status" value="1"/>
</dbReference>
<feature type="chain" id="PRO_5009579174" description="Thioredoxin domain-containing protein" evidence="5">
    <location>
        <begin position="20"/>
        <end position="379"/>
    </location>
</feature>
<dbReference type="InterPro" id="IPR012336">
    <property type="entry name" value="Thioredoxin-like_fold"/>
</dbReference>
<evidence type="ECO:0000313" key="8">
    <source>
        <dbReference type="Proteomes" id="UP000176294"/>
    </source>
</evidence>
<dbReference type="PROSITE" id="PS51352">
    <property type="entry name" value="THIOREDOXIN_2"/>
    <property type="match status" value="1"/>
</dbReference>